<dbReference type="Gene3D" id="3.40.50.300">
    <property type="entry name" value="P-loop containing nucleotide triphosphate hydrolases"/>
    <property type="match status" value="2"/>
</dbReference>
<dbReference type="InterPro" id="IPR018982">
    <property type="entry name" value="RQC_domain"/>
</dbReference>
<dbReference type="PANTHER" id="PTHR13710">
    <property type="entry name" value="DNA HELICASE RECQ FAMILY MEMBER"/>
    <property type="match status" value="1"/>
</dbReference>
<dbReference type="SMART" id="SM00487">
    <property type="entry name" value="DEXDc"/>
    <property type="match status" value="1"/>
</dbReference>
<dbReference type="GO" id="GO:0003676">
    <property type="term" value="F:nucleic acid binding"/>
    <property type="evidence" value="ECO:0007669"/>
    <property type="project" value="InterPro"/>
</dbReference>
<dbReference type="Pfam" id="PF16124">
    <property type="entry name" value="RecQ_Zn_bind"/>
    <property type="match status" value="1"/>
</dbReference>
<protein>
    <submittedName>
        <fullName evidence="7">DEAD/SNF2-like helicase</fullName>
    </submittedName>
</protein>
<proteinExistence type="predicted"/>
<dbReference type="EMBL" id="MK072224">
    <property type="protein sequence ID" value="AYV80293.1"/>
    <property type="molecule type" value="Genomic_DNA"/>
</dbReference>
<keyword evidence="1" id="KW-0547">Nucleotide-binding</keyword>
<dbReference type="GO" id="GO:0016787">
    <property type="term" value="F:hydrolase activity"/>
    <property type="evidence" value="ECO:0007669"/>
    <property type="project" value="UniProtKB-KW"/>
</dbReference>
<dbReference type="InterPro" id="IPR004589">
    <property type="entry name" value="DNA_helicase_ATP-dep_RecQ"/>
</dbReference>
<dbReference type="InterPro" id="IPR032284">
    <property type="entry name" value="RecQ_Zn-bd"/>
</dbReference>
<dbReference type="SUPFAM" id="SSF46785">
    <property type="entry name" value="Winged helix' DNA-binding domain"/>
    <property type="match status" value="1"/>
</dbReference>
<evidence type="ECO:0000256" key="2">
    <source>
        <dbReference type="ARBA" id="ARBA00022801"/>
    </source>
</evidence>
<dbReference type="SMART" id="SM00490">
    <property type="entry name" value="HELICc"/>
    <property type="match status" value="1"/>
</dbReference>
<dbReference type="FunFam" id="3.40.50.300:FF:001389">
    <property type="entry name" value="ATP-dependent DNA helicase RecQ"/>
    <property type="match status" value="1"/>
</dbReference>
<dbReference type="Pfam" id="PF00270">
    <property type="entry name" value="DEAD"/>
    <property type="match status" value="1"/>
</dbReference>
<keyword evidence="3 7" id="KW-0347">Helicase</keyword>
<dbReference type="PROSITE" id="PS51192">
    <property type="entry name" value="HELICASE_ATP_BIND_1"/>
    <property type="match status" value="1"/>
</dbReference>
<dbReference type="Pfam" id="PF00271">
    <property type="entry name" value="Helicase_C"/>
    <property type="match status" value="1"/>
</dbReference>
<gene>
    <name evidence="7" type="ORF">Gaeavirus26_3</name>
</gene>
<organism evidence="7">
    <name type="scientific">Gaeavirus sp</name>
    <dbReference type="NCBI Taxonomy" id="2487767"/>
    <lineage>
        <taxon>Viruses</taxon>
        <taxon>Varidnaviria</taxon>
        <taxon>Bamfordvirae</taxon>
        <taxon>Nucleocytoviricota</taxon>
        <taxon>Megaviricetes</taxon>
        <taxon>Imitervirales</taxon>
        <taxon>Mimiviridae</taxon>
        <taxon>Klosneuvirinae</taxon>
    </lineage>
</organism>
<dbReference type="CDD" id="cd17920">
    <property type="entry name" value="DEXHc_RecQ"/>
    <property type="match status" value="1"/>
</dbReference>
<sequence>MTSQLHEYNALLQKYWGYPSLKDEQYTIISNILSGRDVCAILATGFGKSICYQLPTLISNKCVIVISPLIALMLEQSQDMRRRKIPTCVLNSTKSDKEKDEDKANILKYKTNTLIYMTPEYLLKSEYFLKQLSKQNNLLMVCIDEAHAVSTWGLDFRESYTKLTVLRDWIPSTPILTLTATATTKVKDDITKILRLDGPLEITGNFDRPNLSIHVKPRSEDILIDLGKLLNKYKNEYIIIYCKTRDETENLATSINDAGIKCEPYHAGLPDALRTSVQQDFIEGTIKCITATIAFGMGINIPNVRLIIHYNCPKNIESYYQEIGRAGRDGLPSECYLFYTNKDFQINRFFLKSITNQEHKSYQEEQIRLIEKYIYSTECRRKILLVNFGQRISSCTNCDNCTKTSATNYSKAIQFDYTKPIYILLNLIYKINNKFGMLTIINILLGNHKKIKEYLTKHDEFGVGLSFGDENWWRGLFRTLLTNDLILETQISGSFGISISLSNKGKQIRNKLTTRFPTYLDLITTIESLELDEDEDDSDEPSHYNNYKLMFDPIITIKPKSKSKSKTSKPRLIATDEDDLEQEITLRQVTKPKKVIKPKPASTTVSKAASTTVSKAASTTVSKAASKIASKTTSQTTFDADSIPSSFGKHSYQANLSDSLSNEELAEIDELDRLLSEN</sequence>
<dbReference type="InterPro" id="IPR036390">
    <property type="entry name" value="WH_DNA-bd_sf"/>
</dbReference>
<feature type="domain" description="Helicase C-terminal" evidence="6">
    <location>
        <begin position="225"/>
        <end position="375"/>
    </location>
</feature>
<evidence type="ECO:0000256" key="4">
    <source>
        <dbReference type="ARBA" id="ARBA00022840"/>
    </source>
</evidence>
<dbReference type="SUPFAM" id="SSF52540">
    <property type="entry name" value="P-loop containing nucleoside triphosphate hydrolases"/>
    <property type="match status" value="1"/>
</dbReference>
<accession>A0A3G5A380</accession>
<dbReference type="PROSITE" id="PS51194">
    <property type="entry name" value="HELICASE_CTER"/>
    <property type="match status" value="1"/>
</dbReference>
<name>A0A3G5A380_9VIRU</name>
<reference evidence="7" key="1">
    <citation type="submission" date="2018-10" db="EMBL/GenBank/DDBJ databases">
        <title>Hidden diversity of soil giant viruses.</title>
        <authorList>
            <person name="Schulz F."/>
            <person name="Alteio L."/>
            <person name="Goudeau D."/>
            <person name="Ryan E.M."/>
            <person name="Malmstrom R.R."/>
            <person name="Blanchard J."/>
            <person name="Woyke T."/>
        </authorList>
    </citation>
    <scope>NUCLEOTIDE SEQUENCE</scope>
    <source>
        <strain evidence="7">GAV1</strain>
    </source>
</reference>
<dbReference type="InterPro" id="IPR001650">
    <property type="entry name" value="Helicase_C-like"/>
</dbReference>
<dbReference type="InterPro" id="IPR027417">
    <property type="entry name" value="P-loop_NTPase"/>
</dbReference>
<evidence type="ECO:0000259" key="5">
    <source>
        <dbReference type="PROSITE" id="PS51192"/>
    </source>
</evidence>
<dbReference type="Gene3D" id="1.10.10.10">
    <property type="entry name" value="Winged helix-like DNA-binding domain superfamily/Winged helix DNA-binding domain"/>
    <property type="match status" value="1"/>
</dbReference>
<dbReference type="InterPro" id="IPR036388">
    <property type="entry name" value="WH-like_DNA-bd_sf"/>
</dbReference>
<dbReference type="GO" id="GO:0000724">
    <property type="term" value="P:double-strand break repair via homologous recombination"/>
    <property type="evidence" value="ECO:0007669"/>
    <property type="project" value="TreeGrafter"/>
</dbReference>
<dbReference type="GO" id="GO:0006260">
    <property type="term" value="P:DNA replication"/>
    <property type="evidence" value="ECO:0007669"/>
    <property type="project" value="InterPro"/>
</dbReference>
<dbReference type="NCBIfam" id="TIGR00614">
    <property type="entry name" value="recQ_fam"/>
    <property type="match status" value="1"/>
</dbReference>
<dbReference type="PANTHER" id="PTHR13710:SF120">
    <property type="entry name" value="BIFUNCTIONAL 3'-5' EXONUCLEASE_ATP-DEPENDENT HELICASE WRN"/>
    <property type="match status" value="1"/>
</dbReference>
<dbReference type="SMART" id="SM00956">
    <property type="entry name" value="RQC"/>
    <property type="match status" value="1"/>
</dbReference>
<dbReference type="CDD" id="cd18794">
    <property type="entry name" value="SF2_C_RecQ"/>
    <property type="match status" value="1"/>
</dbReference>
<evidence type="ECO:0000259" key="6">
    <source>
        <dbReference type="PROSITE" id="PS51194"/>
    </source>
</evidence>
<feature type="domain" description="Helicase ATP-binding" evidence="5">
    <location>
        <begin position="29"/>
        <end position="200"/>
    </location>
</feature>
<dbReference type="InterPro" id="IPR011545">
    <property type="entry name" value="DEAD/DEAH_box_helicase_dom"/>
</dbReference>
<evidence type="ECO:0000256" key="3">
    <source>
        <dbReference type="ARBA" id="ARBA00022806"/>
    </source>
</evidence>
<keyword evidence="4" id="KW-0067">ATP-binding</keyword>
<dbReference type="InterPro" id="IPR014001">
    <property type="entry name" value="Helicase_ATP-bd"/>
</dbReference>
<keyword evidence="2" id="KW-0378">Hydrolase</keyword>
<dbReference type="GO" id="GO:0005524">
    <property type="term" value="F:ATP binding"/>
    <property type="evidence" value="ECO:0007669"/>
    <property type="project" value="UniProtKB-KW"/>
</dbReference>
<evidence type="ECO:0000313" key="7">
    <source>
        <dbReference type="EMBL" id="AYV80293.1"/>
    </source>
</evidence>
<dbReference type="Pfam" id="PF09382">
    <property type="entry name" value="RQC"/>
    <property type="match status" value="1"/>
</dbReference>
<evidence type="ECO:0000256" key="1">
    <source>
        <dbReference type="ARBA" id="ARBA00022741"/>
    </source>
</evidence>
<dbReference type="GO" id="GO:0009378">
    <property type="term" value="F:four-way junction helicase activity"/>
    <property type="evidence" value="ECO:0007669"/>
    <property type="project" value="TreeGrafter"/>
</dbReference>
<dbReference type="GO" id="GO:0043138">
    <property type="term" value="F:3'-5' DNA helicase activity"/>
    <property type="evidence" value="ECO:0007669"/>
    <property type="project" value="InterPro"/>
</dbReference>